<accession>A0AAD5YG41</accession>
<gene>
    <name evidence="4" type="ORF">NLI96_g8628</name>
</gene>
<protein>
    <recommendedName>
        <fullName evidence="3">BAR domain-containing protein</fullName>
    </recommendedName>
</protein>
<evidence type="ECO:0000259" key="3">
    <source>
        <dbReference type="PROSITE" id="PS51021"/>
    </source>
</evidence>
<evidence type="ECO:0000256" key="2">
    <source>
        <dbReference type="SAM" id="MobiDB-lite"/>
    </source>
</evidence>
<comment type="caution">
    <text evidence="4">The sequence shown here is derived from an EMBL/GenBank/DDBJ whole genome shotgun (WGS) entry which is preliminary data.</text>
</comment>
<dbReference type="Pfam" id="PF03114">
    <property type="entry name" value="BAR"/>
    <property type="match status" value="1"/>
</dbReference>
<feature type="compositionally biased region" description="Acidic residues" evidence="2">
    <location>
        <begin position="322"/>
        <end position="332"/>
    </location>
</feature>
<dbReference type="PROSITE" id="PS51021">
    <property type="entry name" value="BAR"/>
    <property type="match status" value="1"/>
</dbReference>
<feature type="domain" description="BAR" evidence="3">
    <location>
        <begin position="14"/>
        <end position="255"/>
    </location>
</feature>
<keyword evidence="5" id="KW-1185">Reference proteome</keyword>
<feature type="compositionally biased region" description="Pro residues" evidence="2">
    <location>
        <begin position="256"/>
        <end position="265"/>
    </location>
</feature>
<feature type="coiled-coil region" evidence="1">
    <location>
        <begin position="120"/>
        <end position="204"/>
    </location>
</feature>
<name>A0AAD5YG41_9APHY</name>
<evidence type="ECO:0000313" key="5">
    <source>
        <dbReference type="Proteomes" id="UP001212997"/>
    </source>
</evidence>
<dbReference type="AlphaFoldDB" id="A0AAD5YG41"/>
<evidence type="ECO:0000313" key="4">
    <source>
        <dbReference type="EMBL" id="KAJ3480054.1"/>
    </source>
</evidence>
<dbReference type="SUPFAM" id="SSF103657">
    <property type="entry name" value="BAR/IMD domain-like"/>
    <property type="match status" value="1"/>
</dbReference>
<sequence>MASKQLGKLRQWAGEVISTRDKTIVSDEFKDLEHDVELRRQGLLKLHVTSEVYHHSLSKKKECEVLPGDKLLPLDSLGVVMIQHGEEFGDESAFGTSLVSLGRAHCQIATLQETFAISFEDTYLKAIKRSEADIKEYQNERKKLESRRLSYDAALAKYEKLKDNKNSKKDKERREAEDEYELAKLRFEETQEDVEARMHNIQENEVTQLRDLTNLLNLEISFVQQHLDVLRDVKVNWIDEDLISQMEASHKRTRRSPPPPAPPSVIPLSSSRSNEDEPAILSRFNSTRSKSSQPPGTPKSHSRRSSKAASPVDTSSSSESGSEGDSESDPGESDGGAKKKKGGLRERARSLTKRRKSDAGSKNGSRAPSRSASMKGRKRADSEATVGWEG</sequence>
<dbReference type="InterPro" id="IPR027267">
    <property type="entry name" value="AH/BAR_dom_sf"/>
</dbReference>
<dbReference type="Gene3D" id="1.20.1270.60">
    <property type="entry name" value="Arfaptin homology (AH) domain/BAR domain"/>
    <property type="match status" value="1"/>
</dbReference>
<feature type="region of interest" description="Disordered" evidence="2">
    <location>
        <begin position="247"/>
        <end position="390"/>
    </location>
</feature>
<organism evidence="4 5">
    <name type="scientific">Meripilus lineatus</name>
    <dbReference type="NCBI Taxonomy" id="2056292"/>
    <lineage>
        <taxon>Eukaryota</taxon>
        <taxon>Fungi</taxon>
        <taxon>Dikarya</taxon>
        <taxon>Basidiomycota</taxon>
        <taxon>Agaricomycotina</taxon>
        <taxon>Agaricomycetes</taxon>
        <taxon>Polyporales</taxon>
        <taxon>Meripilaceae</taxon>
        <taxon>Meripilus</taxon>
    </lineage>
</organism>
<dbReference type="Proteomes" id="UP001212997">
    <property type="component" value="Unassembled WGS sequence"/>
</dbReference>
<dbReference type="SMART" id="SM00721">
    <property type="entry name" value="BAR"/>
    <property type="match status" value="1"/>
</dbReference>
<feature type="compositionally biased region" description="Low complexity" evidence="2">
    <location>
        <begin position="307"/>
        <end position="321"/>
    </location>
</feature>
<dbReference type="GO" id="GO:0005737">
    <property type="term" value="C:cytoplasm"/>
    <property type="evidence" value="ECO:0007669"/>
    <property type="project" value="InterPro"/>
</dbReference>
<dbReference type="InterPro" id="IPR004148">
    <property type="entry name" value="BAR_dom"/>
</dbReference>
<feature type="compositionally biased region" description="Polar residues" evidence="2">
    <location>
        <begin position="283"/>
        <end position="294"/>
    </location>
</feature>
<evidence type="ECO:0000256" key="1">
    <source>
        <dbReference type="SAM" id="Coils"/>
    </source>
</evidence>
<dbReference type="EMBL" id="JANAWD010000399">
    <property type="protein sequence ID" value="KAJ3480054.1"/>
    <property type="molecule type" value="Genomic_DNA"/>
</dbReference>
<proteinExistence type="predicted"/>
<keyword evidence="1" id="KW-0175">Coiled coil</keyword>
<feature type="compositionally biased region" description="Polar residues" evidence="2">
    <location>
        <begin position="360"/>
        <end position="372"/>
    </location>
</feature>
<reference evidence="4" key="1">
    <citation type="submission" date="2022-07" db="EMBL/GenBank/DDBJ databases">
        <title>Genome Sequence of Physisporinus lineatus.</title>
        <authorList>
            <person name="Buettner E."/>
        </authorList>
    </citation>
    <scope>NUCLEOTIDE SEQUENCE</scope>
    <source>
        <strain evidence="4">VT162</strain>
    </source>
</reference>